<feature type="compositionally biased region" description="Polar residues" evidence="1">
    <location>
        <begin position="36"/>
        <end position="47"/>
    </location>
</feature>
<dbReference type="Pfam" id="PF09580">
    <property type="entry name" value="Spore_YhcN_YlaJ"/>
    <property type="match status" value="1"/>
</dbReference>
<evidence type="ECO:0000256" key="2">
    <source>
        <dbReference type="SAM" id="SignalP"/>
    </source>
</evidence>
<feature type="region of interest" description="Disordered" evidence="1">
    <location>
        <begin position="31"/>
        <end position="92"/>
    </location>
</feature>
<dbReference type="AlphaFoldDB" id="A0AA95ML91"/>
<proteinExistence type="predicted"/>
<keyword evidence="3" id="KW-0449">Lipoprotein</keyword>
<name>A0AA95ML91_9BACI</name>
<gene>
    <name evidence="3" type="ORF">QNH39_16520</name>
</gene>
<feature type="chain" id="PRO_5041675752" evidence="2">
    <location>
        <begin position="24"/>
        <end position="202"/>
    </location>
</feature>
<keyword evidence="2" id="KW-0732">Signal</keyword>
<dbReference type="EMBL" id="CP126114">
    <property type="protein sequence ID" value="WHY84264.1"/>
    <property type="molecule type" value="Genomic_DNA"/>
</dbReference>
<dbReference type="InterPro" id="IPR014247">
    <property type="entry name" value="Spore_lipoprot_YhcN/YlaJ"/>
</dbReference>
<protein>
    <submittedName>
        <fullName evidence="3">YhcN/YlaJ family sporulation lipoprotein</fullName>
    </submittedName>
</protein>
<dbReference type="GO" id="GO:0030435">
    <property type="term" value="P:sporulation resulting in formation of a cellular spore"/>
    <property type="evidence" value="ECO:0007669"/>
    <property type="project" value="InterPro"/>
</dbReference>
<dbReference type="Proteomes" id="UP001178288">
    <property type="component" value="Chromosome"/>
</dbReference>
<evidence type="ECO:0000313" key="3">
    <source>
        <dbReference type="EMBL" id="WHY84264.1"/>
    </source>
</evidence>
<evidence type="ECO:0000256" key="1">
    <source>
        <dbReference type="SAM" id="MobiDB-lite"/>
    </source>
</evidence>
<feature type="signal peptide" evidence="2">
    <location>
        <begin position="1"/>
        <end position="23"/>
    </location>
</feature>
<sequence length="202" mass="22668">MKKSLFVISTLIFSLYLSGCARNNVNDNVARNRNATEPTRVNYTNPNYPGGPAITGIDTSDTGLDRNMNRNNVRDVRNDNRNNVGNNGNNQSKMRVADKAADKVADLPEVDRANVIVTENNAYVAAKLDRSSRNELTSTIEDKISRAVKSVDRDIDNVYVSVNPDFYDRMNNYSGDIRNGRPISGFFNDFTDTVRRVFPHAR</sequence>
<dbReference type="NCBIfam" id="TIGR02898">
    <property type="entry name" value="spore_YhcN_YlaJ"/>
    <property type="match status" value="1"/>
</dbReference>
<feature type="compositionally biased region" description="Low complexity" evidence="1">
    <location>
        <begin position="81"/>
        <end position="90"/>
    </location>
</feature>
<dbReference type="InterPro" id="IPR019076">
    <property type="entry name" value="Spore_lipoprot_YhcN/YlaJ-like"/>
</dbReference>
<feature type="compositionally biased region" description="Basic and acidic residues" evidence="1">
    <location>
        <begin position="63"/>
        <end position="80"/>
    </location>
</feature>
<reference evidence="3" key="1">
    <citation type="submission" date="2023-05" db="EMBL/GenBank/DDBJ databases">
        <title>Comparative genomics of Bacillaceae isolates and their secondary metabolite potential.</title>
        <authorList>
            <person name="Song L."/>
            <person name="Nielsen L.J."/>
            <person name="Mohite O."/>
            <person name="Xu X."/>
            <person name="Weber T."/>
            <person name="Kovacs A.T."/>
        </authorList>
    </citation>
    <scope>NUCLEOTIDE SEQUENCE</scope>
    <source>
        <strain evidence="3">XLM17</strain>
    </source>
</reference>
<keyword evidence="4" id="KW-1185">Reference proteome</keyword>
<accession>A0AA95ML91</accession>
<dbReference type="RefSeq" id="WP_066088784.1">
    <property type="nucleotide sequence ID" value="NZ_CP126114.1"/>
</dbReference>
<organism evidence="3 4">
    <name type="scientific">Neobacillus novalis</name>
    <dbReference type="NCBI Taxonomy" id="220687"/>
    <lineage>
        <taxon>Bacteria</taxon>
        <taxon>Bacillati</taxon>
        <taxon>Bacillota</taxon>
        <taxon>Bacilli</taxon>
        <taxon>Bacillales</taxon>
        <taxon>Bacillaceae</taxon>
        <taxon>Neobacillus</taxon>
    </lineage>
</organism>
<evidence type="ECO:0000313" key="4">
    <source>
        <dbReference type="Proteomes" id="UP001178288"/>
    </source>
</evidence>
<dbReference type="KEGG" id="nnv:QNH39_16520"/>